<dbReference type="EMBL" id="CM003380">
    <property type="protein sequence ID" value="KOM56713.1"/>
    <property type="molecule type" value="Genomic_DNA"/>
</dbReference>
<evidence type="ECO:0000256" key="1">
    <source>
        <dbReference type="SAM" id="MobiDB-lite"/>
    </source>
</evidence>
<evidence type="ECO:0000313" key="2">
    <source>
        <dbReference type="EMBL" id="KOM56713.1"/>
    </source>
</evidence>
<proteinExistence type="predicted"/>
<gene>
    <name evidence="2" type="ORF">LR48_Vigan10g260500</name>
</gene>
<sequence length="108" mass="12000">MAGSKEHFTPNSRSKNTDSSLGAWEATADGRRRASSLRRVSRPCWKKIHGQLKITKNSCNVRRPWLNGMEKGVHNKEKKAANGTASLEVHGNEDGGSCIQQRGEWLDV</sequence>
<dbReference type="Gramene" id="KOM56713">
    <property type="protein sequence ID" value="KOM56713"/>
    <property type="gene ID" value="LR48_Vigan10g260500"/>
</dbReference>
<evidence type="ECO:0000313" key="3">
    <source>
        <dbReference type="Proteomes" id="UP000053144"/>
    </source>
</evidence>
<dbReference type="Proteomes" id="UP000053144">
    <property type="component" value="Chromosome 10"/>
</dbReference>
<name>A0A0L9VP27_PHAAN</name>
<feature type="region of interest" description="Disordered" evidence="1">
    <location>
        <begin position="1"/>
        <end position="39"/>
    </location>
</feature>
<dbReference type="AlphaFoldDB" id="A0A0L9VP27"/>
<feature type="compositionally biased region" description="Polar residues" evidence="1">
    <location>
        <begin position="9"/>
        <end position="20"/>
    </location>
</feature>
<protein>
    <submittedName>
        <fullName evidence="2">Uncharacterized protein</fullName>
    </submittedName>
</protein>
<feature type="region of interest" description="Disordered" evidence="1">
    <location>
        <begin position="87"/>
        <end position="108"/>
    </location>
</feature>
<reference evidence="3" key="1">
    <citation type="journal article" date="2015" name="Proc. Natl. Acad. Sci. U.S.A.">
        <title>Genome sequencing of adzuki bean (Vigna angularis) provides insight into high starch and low fat accumulation and domestication.</title>
        <authorList>
            <person name="Yang K."/>
            <person name="Tian Z."/>
            <person name="Chen C."/>
            <person name="Luo L."/>
            <person name="Zhao B."/>
            <person name="Wang Z."/>
            <person name="Yu L."/>
            <person name="Li Y."/>
            <person name="Sun Y."/>
            <person name="Li W."/>
            <person name="Chen Y."/>
            <person name="Li Y."/>
            <person name="Zhang Y."/>
            <person name="Ai D."/>
            <person name="Zhao J."/>
            <person name="Shang C."/>
            <person name="Ma Y."/>
            <person name="Wu B."/>
            <person name="Wang M."/>
            <person name="Gao L."/>
            <person name="Sun D."/>
            <person name="Zhang P."/>
            <person name="Guo F."/>
            <person name="Wang W."/>
            <person name="Li Y."/>
            <person name="Wang J."/>
            <person name="Varshney R.K."/>
            <person name="Wang J."/>
            <person name="Ling H.Q."/>
            <person name="Wan P."/>
        </authorList>
    </citation>
    <scope>NUCLEOTIDE SEQUENCE</scope>
    <source>
        <strain evidence="3">cv. Jingnong 6</strain>
    </source>
</reference>
<accession>A0A0L9VP27</accession>
<organism evidence="2 3">
    <name type="scientific">Phaseolus angularis</name>
    <name type="common">Azuki bean</name>
    <name type="synonym">Vigna angularis</name>
    <dbReference type="NCBI Taxonomy" id="3914"/>
    <lineage>
        <taxon>Eukaryota</taxon>
        <taxon>Viridiplantae</taxon>
        <taxon>Streptophyta</taxon>
        <taxon>Embryophyta</taxon>
        <taxon>Tracheophyta</taxon>
        <taxon>Spermatophyta</taxon>
        <taxon>Magnoliopsida</taxon>
        <taxon>eudicotyledons</taxon>
        <taxon>Gunneridae</taxon>
        <taxon>Pentapetalae</taxon>
        <taxon>rosids</taxon>
        <taxon>fabids</taxon>
        <taxon>Fabales</taxon>
        <taxon>Fabaceae</taxon>
        <taxon>Papilionoideae</taxon>
        <taxon>50 kb inversion clade</taxon>
        <taxon>NPAAA clade</taxon>
        <taxon>indigoferoid/millettioid clade</taxon>
        <taxon>Phaseoleae</taxon>
        <taxon>Vigna</taxon>
    </lineage>
</organism>